<evidence type="ECO:0000313" key="3">
    <source>
        <dbReference type="Proteomes" id="UP000826195"/>
    </source>
</evidence>
<feature type="domain" description="F-box" evidence="1">
    <location>
        <begin position="1"/>
        <end position="49"/>
    </location>
</feature>
<dbReference type="CDD" id="cd09917">
    <property type="entry name" value="F-box_SF"/>
    <property type="match status" value="1"/>
</dbReference>
<keyword evidence="3" id="KW-1185">Reference proteome</keyword>
<proteinExistence type="predicted"/>
<name>A0AAV7IPM6_COTGL</name>
<dbReference type="SUPFAM" id="SSF81383">
    <property type="entry name" value="F-box domain"/>
    <property type="match status" value="1"/>
</dbReference>
<dbReference type="InterPro" id="IPR036047">
    <property type="entry name" value="F-box-like_dom_sf"/>
</dbReference>
<accession>A0AAV7IPM6</accession>
<reference evidence="2 3" key="1">
    <citation type="journal article" date="2021" name="J. Hered.">
        <title>A chromosome-level genome assembly of the parasitoid wasp, Cotesia glomerata (Hymenoptera: Braconidae).</title>
        <authorList>
            <person name="Pinto B.J."/>
            <person name="Weis J.J."/>
            <person name="Gamble T."/>
            <person name="Ode P.J."/>
            <person name="Paul R."/>
            <person name="Zaspel J.M."/>
        </authorList>
    </citation>
    <scope>NUCLEOTIDE SEQUENCE [LARGE SCALE GENOMIC DNA]</scope>
    <source>
        <strain evidence="2">CgM1</strain>
    </source>
</reference>
<dbReference type="InterPro" id="IPR001810">
    <property type="entry name" value="F-box_dom"/>
</dbReference>
<evidence type="ECO:0000313" key="2">
    <source>
        <dbReference type="EMBL" id="KAH0555593.1"/>
    </source>
</evidence>
<dbReference type="Gene3D" id="1.20.1280.50">
    <property type="match status" value="1"/>
</dbReference>
<gene>
    <name evidence="2" type="ORF">KQX54_020305</name>
</gene>
<dbReference type="PROSITE" id="PS50181">
    <property type="entry name" value="FBOX"/>
    <property type="match status" value="1"/>
</dbReference>
<organism evidence="2 3">
    <name type="scientific">Cotesia glomerata</name>
    <name type="common">Lepidopteran parasitic wasp</name>
    <name type="synonym">Apanteles glomeratus</name>
    <dbReference type="NCBI Taxonomy" id="32391"/>
    <lineage>
        <taxon>Eukaryota</taxon>
        <taxon>Metazoa</taxon>
        <taxon>Ecdysozoa</taxon>
        <taxon>Arthropoda</taxon>
        <taxon>Hexapoda</taxon>
        <taxon>Insecta</taxon>
        <taxon>Pterygota</taxon>
        <taxon>Neoptera</taxon>
        <taxon>Endopterygota</taxon>
        <taxon>Hymenoptera</taxon>
        <taxon>Apocrita</taxon>
        <taxon>Ichneumonoidea</taxon>
        <taxon>Braconidae</taxon>
        <taxon>Microgastrinae</taxon>
        <taxon>Cotesia</taxon>
    </lineage>
</organism>
<protein>
    <recommendedName>
        <fullName evidence="1">F-box domain-containing protein</fullName>
    </recommendedName>
</protein>
<dbReference type="Pfam" id="PF12937">
    <property type="entry name" value="F-box-like"/>
    <property type="match status" value="1"/>
</dbReference>
<evidence type="ECO:0000259" key="1">
    <source>
        <dbReference type="PROSITE" id="PS50181"/>
    </source>
</evidence>
<dbReference type="AlphaFoldDB" id="A0AAV7IPM6"/>
<comment type="caution">
    <text evidence="2">The sequence shown here is derived from an EMBL/GenBank/DDBJ whole genome shotgun (WGS) entry which is preliminary data.</text>
</comment>
<dbReference type="EMBL" id="JAHXZJ010001119">
    <property type="protein sequence ID" value="KAH0555593.1"/>
    <property type="molecule type" value="Genomic_DNA"/>
</dbReference>
<dbReference type="Proteomes" id="UP000826195">
    <property type="component" value="Unassembled WGS sequence"/>
</dbReference>
<sequence length="127" mass="15685">METWLPVEIWIYIFELLDLSKLMELRLVSRFFYNLIESYLNTSPIWKDLSENMMYDYMSLTMQRAYPYVFETHDWHIDDPILWRGTYLSYKKWQFILENEHEKDFIVPMSGRVSINDRSVLKKPLWK</sequence>